<gene>
    <name evidence="2" type="ORF">ATJ93_1703</name>
</gene>
<feature type="compositionally biased region" description="Polar residues" evidence="1">
    <location>
        <begin position="271"/>
        <end position="282"/>
    </location>
</feature>
<sequence>MSDTESADADELDFDALLAEAEDCLTNVEDCLGGVENLENLENDTLEELIGDVETLARVATETGDLIEAIDFTDLPDAVDADELLDAIEIGEIPEVLTDEDAGASDLVNFTQLFRAINLLNAWDATDLSALWQEKQELEDAIDELGDGEDAGMVEDAISDLTDDESLLGDDDEDFLGTEFGAEEAKQALGDIDIARDPEAYQVAIQQQAMEGIDAFRSALLETHEKFEQLYEFNRERMRRQDMSTNSRNPTASSTVPVDRRDLGGGARYSTVPQSVKYSTAPTRKRIYGRRFEIEREKQRRRNQEDSQR</sequence>
<evidence type="ECO:0000313" key="3">
    <source>
        <dbReference type="Proteomes" id="UP000283805"/>
    </source>
</evidence>
<dbReference type="EMBL" id="RAPO01000002">
    <property type="protein sequence ID" value="RKD94860.1"/>
    <property type="molecule type" value="Genomic_DNA"/>
</dbReference>
<feature type="compositionally biased region" description="Basic and acidic residues" evidence="1">
    <location>
        <begin position="290"/>
        <end position="309"/>
    </location>
</feature>
<feature type="region of interest" description="Disordered" evidence="1">
    <location>
        <begin position="238"/>
        <end position="309"/>
    </location>
</feature>
<evidence type="ECO:0000313" key="2">
    <source>
        <dbReference type="EMBL" id="RKD94860.1"/>
    </source>
</evidence>
<dbReference type="RefSeq" id="WP_120244195.1">
    <property type="nucleotide sequence ID" value="NZ_RAPO01000002.1"/>
</dbReference>
<dbReference type="AlphaFoldDB" id="A0A3R7D9K9"/>
<dbReference type="OrthoDB" id="214278at2157"/>
<organism evidence="2 3">
    <name type="scientific">Halopiger aswanensis</name>
    <dbReference type="NCBI Taxonomy" id="148449"/>
    <lineage>
        <taxon>Archaea</taxon>
        <taxon>Methanobacteriati</taxon>
        <taxon>Methanobacteriota</taxon>
        <taxon>Stenosarchaea group</taxon>
        <taxon>Halobacteria</taxon>
        <taxon>Halobacteriales</taxon>
        <taxon>Natrialbaceae</taxon>
        <taxon>Halopiger</taxon>
    </lineage>
</organism>
<dbReference type="Proteomes" id="UP000283805">
    <property type="component" value="Unassembled WGS sequence"/>
</dbReference>
<reference evidence="2 3" key="1">
    <citation type="submission" date="2018-09" db="EMBL/GenBank/DDBJ databases">
        <title>Genomic Encyclopedia of Archaeal and Bacterial Type Strains, Phase II (KMG-II): from individual species to whole genera.</title>
        <authorList>
            <person name="Goeker M."/>
        </authorList>
    </citation>
    <scope>NUCLEOTIDE SEQUENCE [LARGE SCALE GENOMIC DNA]</scope>
    <source>
        <strain evidence="2 3">DSM 13151</strain>
    </source>
</reference>
<keyword evidence="3" id="KW-1185">Reference proteome</keyword>
<feature type="compositionally biased region" description="Polar residues" evidence="1">
    <location>
        <begin position="243"/>
        <end position="256"/>
    </location>
</feature>
<accession>A0A3R7D9K9</accession>
<evidence type="ECO:0000256" key="1">
    <source>
        <dbReference type="SAM" id="MobiDB-lite"/>
    </source>
</evidence>
<protein>
    <submittedName>
        <fullName evidence="2">Uncharacterized protein</fullName>
    </submittedName>
</protein>
<proteinExistence type="predicted"/>
<comment type="caution">
    <text evidence="2">The sequence shown here is derived from an EMBL/GenBank/DDBJ whole genome shotgun (WGS) entry which is preliminary data.</text>
</comment>
<name>A0A3R7D9K9_9EURY</name>